<dbReference type="RefSeq" id="WP_084878763.1">
    <property type="nucleotide sequence ID" value="NZ_JAWUEC010000030.1"/>
</dbReference>
<comment type="caution">
    <text evidence="4">The sequence shown here is derived from an EMBL/GenBank/DDBJ whole genome shotgun (WGS) entry which is preliminary data.</text>
</comment>
<protein>
    <recommendedName>
        <fullName evidence="6">Exopolysaccharide production protein YjbE</fullName>
    </recommendedName>
</protein>
<name>A0A1X1EJK8_PANCY</name>
<dbReference type="InterPro" id="IPR025858">
    <property type="entry name" value="YjbE"/>
</dbReference>
<evidence type="ECO:0000256" key="3">
    <source>
        <dbReference type="SAM" id="SignalP"/>
    </source>
</evidence>
<feature type="transmembrane region" description="Helical" evidence="2">
    <location>
        <begin position="45"/>
        <end position="63"/>
    </location>
</feature>
<keyword evidence="2" id="KW-1133">Transmembrane helix</keyword>
<dbReference type="AlphaFoldDB" id="A0A1X1EJK8"/>
<organism evidence="4 5">
    <name type="scientific">Pantoea cypripedii</name>
    <name type="common">Pectobacterium cypripedii</name>
    <name type="synonym">Erwinia cypripedii</name>
    <dbReference type="NCBI Taxonomy" id="55209"/>
    <lineage>
        <taxon>Bacteria</taxon>
        <taxon>Pseudomonadati</taxon>
        <taxon>Pseudomonadota</taxon>
        <taxon>Gammaproteobacteria</taxon>
        <taxon>Enterobacterales</taxon>
        <taxon>Erwiniaceae</taxon>
        <taxon>Pantoea</taxon>
    </lineage>
</organism>
<evidence type="ECO:0000313" key="5">
    <source>
        <dbReference type="Proteomes" id="UP000193749"/>
    </source>
</evidence>
<feature type="region of interest" description="Disordered" evidence="1">
    <location>
        <begin position="64"/>
        <end position="83"/>
    </location>
</feature>
<reference evidence="4 5" key="1">
    <citation type="journal article" date="2017" name="Antonie Van Leeuwenhoek">
        <title>Phylogenomic resolution of the bacterial genus Pantoea and its relationship with Erwinia and Tatumella.</title>
        <authorList>
            <person name="Palmer M."/>
            <person name="Steenkamp E.T."/>
            <person name="Coetzee M.P."/>
            <person name="Chan W.Y."/>
            <person name="van Zyl E."/>
            <person name="De Maayer P."/>
            <person name="Coutinho T.A."/>
            <person name="Blom J."/>
            <person name="Smits T.H."/>
            <person name="Duffy B."/>
            <person name="Venter S.N."/>
        </authorList>
    </citation>
    <scope>NUCLEOTIDE SEQUENCE [LARGE SCALE GENOMIC DNA]</scope>
    <source>
        <strain evidence="4 5">LMG 2657</strain>
    </source>
</reference>
<dbReference type="Proteomes" id="UP000193749">
    <property type="component" value="Unassembled WGS sequence"/>
</dbReference>
<keyword evidence="2" id="KW-0472">Membrane</keyword>
<accession>A0A1X1EJK8</accession>
<evidence type="ECO:0000256" key="1">
    <source>
        <dbReference type="SAM" id="MobiDB-lite"/>
    </source>
</evidence>
<sequence length="83" mass="7895">MKITAISTLLIAGMLSLSANAADTTTTQNTGAAAGDTATSFAEGNSVVIGVSAVGLLAGIALASSNNGGSNTSTTTTTTTTGR</sequence>
<dbReference type="EMBL" id="MLJI01000002">
    <property type="protein sequence ID" value="ORM89137.1"/>
    <property type="molecule type" value="Genomic_DNA"/>
</dbReference>
<dbReference type="STRING" id="55209.HA50_21005"/>
<evidence type="ECO:0008006" key="6">
    <source>
        <dbReference type="Google" id="ProtNLM"/>
    </source>
</evidence>
<proteinExistence type="predicted"/>
<evidence type="ECO:0000256" key="2">
    <source>
        <dbReference type="SAM" id="Phobius"/>
    </source>
</evidence>
<feature type="signal peptide" evidence="3">
    <location>
        <begin position="1"/>
        <end position="21"/>
    </location>
</feature>
<keyword evidence="2" id="KW-0812">Transmembrane</keyword>
<keyword evidence="5" id="KW-1185">Reference proteome</keyword>
<keyword evidence="3" id="KW-0732">Signal</keyword>
<feature type="chain" id="PRO_5013275971" description="Exopolysaccharide production protein YjbE" evidence="3">
    <location>
        <begin position="22"/>
        <end position="83"/>
    </location>
</feature>
<evidence type="ECO:0000313" key="4">
    <source>
        <dbReference type="EMBL" id="ORM89137.1"/>
    </source>
</evidence>
<gene>
    <name evidence="4" type="ORF">HA50_21005</name>
</gene>
<dbReference type="Pfam" id="PF11106">
    <property type="entry name" value="YjbE"/>
    <property type="match status" value="1"/>
</dbReference>